<evidence type="ECO:0000313" key="4">
    <source>
        <dbReference type="Proteomes" id="UP001595872"/>
    </source>
</evidence>
<organism evidence="3 4">
    <name type="scientific">Actinomadura gamaensis</name>
    <dbReference type="NCBI Taxonomy" id="1763541"/>
    <lineage>
        <taxon>Bacteria</taxon>
        <taxon>Bacillati</taxon>
        <taxon>Actinomycetota</taxon>
        <taxon>Actinomycetes</taxon>
        <taxon>Streptosporangiales</taxon>
        <taxon>Thermomonosporaceae</taxon>
        <taxon>Actinomadura</taxon>
    </lineage>
</organism>
<name>A0ABV9U5H8_9ACTN</name>
<proteinExistence type="predicted"/>
<feature type="region of interest" description="Disordered" evidence="1">
    <location>
        <begin position="1"/>
        <end position="23"/>
    </location>
</feature>
<reference evidence="4" key="1">
    <citation type="journal article" date="2019" name="Int. J. Syst. Evol. Microbiol.">
        <title>The Global Catalogue of Microorganisms (GCM) 10K type strain sequencing project: providing services to taxonomists for standard genome sequencing and annotation.</title>
        <authorList>
            <consortium name="The Broad Institute Genomics Platform"/>
            <consortium name="The Broad Institute Genome Sequencing Center for Infectious Disease"/>
            <person name="Wu L."/>
            <person name="Ma J."/>
        </authorList>
    </citation>
    <scope>NUCLEOTIDE SEQUENCE [LARGE SCALE GENOMIC DNA]</scope>
    <source>
        <strain evidence="4">KLKA75</strain>
    </source>
</reference>
<comment type="caution">
    <text evidence="3">The sequence shown here is derived from an EMBL/GenBank/DDBJ whole genome shotgun (WGS) entry which is preliminary data.</text>
</comment>
<evidence type="ECO:0000256" key="2">
    <source>
        <dbReference type="SAM" id="Phobius"/>
    </source>
</evidence>
<accession>A0ABV9U5H8</accession>
<dbReference type="EMBL" id="JBHSIT010000009">
    <property type="protein sequence ID" value="MFC4911454.1"/>
    <property type="molecule type" value="Genomic_DNA"/>
</dbReference>
<keyword evidence="2" id="KW-0472">Membrane</keyword>
<protein>
    <submittedName>
        <fullName evidence="3">Uncharacterized protein</fullName>
    </submittedName>
</protein>
<feature type="compositionally biased region" description="Low complexity" evidence="1">
    <location>
        <begin position="333"/>
        <end position="349"/>
    </location>
</feature>
<sequence length="349" mass="37345">MTNVDPGDGDAGEQQAHRSQQSISRSRVGGNVFQLSGNFILLKASGFWRIAVIVVVGVVLAFLSARSLIQGPGDKGTKSTAARRAPVVAAPPAPVSPLIRAVVDTDPLDLQSEELRELYAEKQDWLIPAPRVVQGVPTPDGERVGEGFYKFVKGYNAVAVNRLFFSVTVQNLTGGAAFLRTIRVTDLRCGPALKGTHVLSGGGAGPLAPRVLLINLDSPAPDPLSFTHVPEEWLSKDGESSINTASAQPFGFTLSRGETAAFDVAVLSYKHRNCRFRLKITATLNGQNQDLTIDDDHTPLAVAGIPTPDFWEYVPSNESNIAWQRAPGADSVPTDTTRTATQPLTQTTP</sequence>
<keyword evidence="4" id="KW-1185">Reference proteome</keyword>
<evidence type="ECO:0000313" key="3">
    <source>
        <dbReference type="EMBL" id="MFC4911454.1"/>
    </source>
</evidence>
<keyword evidence="2" id="KW-0812">Transmembrane</keyword>
<gene>
    <name evidence="3" type="ORF">ACFPCY_29400</name>
</gene>
<keyword evidence="2" id="KW-1133">Transmembrane helix</keyword>
<dbReference type="Proteomes" id="UP001595872">
    <property type="component" value="Unassembled WGS sequence"/>
</dbReference>
<evidence type="ECO:0000256" key="1">
    <source>
        <dbReference type="SAM" id="MobiDB-lite"/>
    </source>
</evidence>
<feature type="transmembrane region" description="Helical" evidence="2">
    <location>
        <begin position="47"/>
        <end position="69"/>
    </location>
</feature>
<dbReference type="RefSeq" id="WP_378260378.1">
    <property type="nucleotide sequence ID" value="NZ_JBHSIT010000009.1"/>
</dbReference>
<feature type="region of interest" description="Disordered" evidence="1">
    <location>
        <begin position="325"/>
        <end position="349"/>
    </location>
</feature>